<dbReference type="Proteomes" id="UP000694700">
    <property type="component" value="Unplaced"/>
</dbReference>
<dbReference type="GO" id="GO:0006506">
    <property type="term" value="P:GPI anchor biosynthetic process"/>
    <property type="evidence" value="ECO:0007669"/>
    <property type="project" value="UniProtKB-UniPathway"/>
</dbReference>
<feature type="transmembrane region" description="Helical" evidence="13">
    <location>
        <begin position="39"/>
        <end position="57"/>
    </location>
</feature>
<keyword evidence="6 13" id="KW-0808">Transferase</keyword>
<keyword evidence="5 13" id="KW-0328">Glycosyltransferase</keyword>
<dbReference type="GO" id="GO:0004376">
    <property type="term" value="F:GPI mannosyltransferase activity"/>
    <property type="evidence" value="ECO:0007669"/>
    <property type="project" value="InterPro"/>
</dbReference>
<feature type="transmembrane region" description="Helical" evidence="13">
    <location>
        <begin position="130"/>
        <end position="152"/>
    </location>
</feature>
<dbReference type="UniPathway" id="UPA00196"/>
<evidence type="ECO:0000256" key="10">
    <source>
        <dbReference type="ARBA" id="ARBA00023136"/>
    </source>
</evidence>
<evidence type="ECO:0000256" key="7">
    <source>
        <dbReference type="ARBA" id="ARBA00022692"/>
    </source>
</evidence>
<evidence type="ECO:0000256" key="3">
    <source>
        <dbReference type="ARBA" id="ARBA00011071"/>
    </source>
</evidence>
<evidence type="ECO:0000256" key="11">
    <source>
        <dbReference type="ARBA" id="ARBA00093408"/>
    </source>
</evidence>
<organism evidence="14 15">
    <name type="scientific">Cyprinus carpio</name>
    <name type="common">Common carp</name>
    <dbReference type="NCBI Taxonomy" id="7962"/>
    <lineage>
        <taxon>Eukaryota</taxon>
        <taxon>Metazoa</taxon>
        <taxon>Chordata</taxon>
        <taxon>Craniata</taxon>
        <taxon>Vertebrata</taxon>
        <taxon>Euteleostomi</taxon>
        <taxon>Actinopterygii</taxon>
        <taxon>Neopterygii</taxon>
        <taxon>Teleostei</taxon>
        <taxon>Ostariophysi</taxon>
        <taxon>Cypriniformes</taxon>
        <taxon>Cyprinidae</taxon>
        <taxon>Cyprininae</taxon>
        <taxon>Cyprinus</taxon>
    </lineage>
</organism>
<name>A0A8C2B485_CYPCA</name>
<evidence type="ECO:0000256" key="13">
    <source>
        <dbReference type="RuleBase" id="RU365064"/>
    </source>
</evidence>
<dbReference type="EC" id="2.4.1.-" evidence="13"/>
<accession>A0A8C2B485</accession>
<comment type="caution">
    <text evidence="13">Lacks conserved residue(s) required for the propagation of feature annotation.</text>
</comment>
<reference evidence="14" key="1">
    <citation type="submission" date="2025-08" db="UniProtKB">
        <authorList>
            <consortium name="Ensembl"/>
        </authorList>
    </citation>
    <scope>IDENTIFICATION</scope>
</reference>
<keyword evidence="7 13" id="KW-0812">Transmembrane</keyword>
<proteinExistence type="inferred from homology"/>
<evidence type="ECO:0000256" key="8">
    <source>
        <dbReference type="ARBA" id="ARBA00022824"/>
    </source>
</evidence>
<evidence type="ECO:0000313" key="15">
    <source>
        <dbReference type="Proteomes" id="UP000694700"/>
    </source>
</evidence>
<evidence type="ECO:0000256" key="4">
    <source>
        <dbReference type="ARBA" id="ARBA00022502"/>
    </source>
</evidence>
<dbReference type="PANTHER" id="PTHR12886:SF0">
    <property type="entry name" value="GPI MANNOSYLTRANSFERASE 1"/>
    <property type="match status" value="1"/>
</dbReference>
<dbReference type="PANTHER" id="PTHR12886">
    <property type="entry name" value="PIG-M MANNOSYLTRANSFERASE"/>
    <property type="match status" value="1"/>
</dbReference>
<dbReference type="AlphaFoldDB" id="A0A8C2B485"/>
<keyword evidence="4 13" id="KW-0337">GPI-anchor biosynthesis</keyword>
<dbReference type="Ensembl" id="ENSCCRT00015118385.1">
    <property type="protein sequence ID" value="ENSCCRP00015114743.1"/>
    <property type="gene ID" value="ENSCCRG00015045358.1"/>
</dbReference>
<comment type="subcellular location">
    <subcellularLocation>
        <location evidence="1 13">Endoplasmic reticulum membrane</location>
        <topology evidence="1 13">Multi-pass membrane protein</topology>
    </subcellularLocation>
</comment>
<evidence type="ECO:0000256" key="6">
    <source>
        <dbReference type="ARBA" id="ARBA00022679"/>
    </source>
</evidence>
<feature type="transmembrane region" description="Helical" evidence="13">
    <location>
        <begin position="286"/>
        <end position="309"/>
    </location>
</feature>
<feature type="transmembrane region" description="Helical" evidence="13">
    <location>
        <begin position="237"/>
        <end position="266"/>
    </location>
</feature>
<evidence type="ECO:0000256" key="2">
    <source>
        <dbReference type="ARBA" id="ARBA00004687"/>
    </source>
</evidence>
<keyword evidence="10 13" id="KW-0472">Membrane</keyword>
<evidence type="ECO:0000256" key="5">
    <source>
        <dbReference type="ARBA" id="ARBA00022676"/>
    </source>
</evidence>
<comment type="similarity">
    <text evidence="3 13">Belongs to the PIGM family.</text>
</comment>
<feature type="transmembrane region" description="Helical" evidence="13">
    <location>
        <begin position="187"/>
        <end position="216"/>
    </location>
</feature>
<evidence type="ECO:0000256" key="12">
    <source>
        <dbReference type="ARBA" id="ARBA00093608"/>
    </source>
</evidence>
<evidence type="ECO:0000313" key="14">
    <source>
        <dbReference type="Ensembl" id="ENSCCRP00015114743.1"/>
    </source>
</evidence>
<protein>
    <recommendedName>
        <fullName evidence="12 13">GPI alpha-1,4-mannosyltransferase I, catalytic subunit</fullName>
        <ecNumber evidence="13">2.4.1.-</ecNumber>
    </recommendedName>
    <alternativeName>
        <fullName evidence="13">GPI mannosyltransferase I</fullName>
    </alternativeName>
</protein>
<comment type="pathway">
    <text evidence="2 13">Glycolipid biosynthesis; glycosylphosphatidylinositol-anchor biosynthesis.</text>
</comment>
<keyword evidence="9 13" id="KW-1133">Transmembrane helix</keyword>
<dbReference type="InterPro" id="IPR007704">
    <property type="entry name" value="PIG-M"/>
</dbReference>
<sequence>MDAWLCVMFSVTLLIRLALLCFGVYQDQNLRWVHCGKLLFLGSDLLSALLLFRLLVLHDSARSLASVHCSMWLFNPLTVAVSTCGNAESLLAVLIYPVTYALPVALSLVGAPSRSRGLIQNLVWCFSRDLLLFAAVSGAVFFSLTFYCMYGWDFLQESSLFHLTHRDIHHNFSPYFSMLYVTAEHHWSGVLVLVCFLLQLLLLLLSSLAFCCSIHTAVFVRFNKVCTSQMPFSRSYFLWYLCLLTLVLSRLTLSLRRGLGLLLWFVGQELWLSHAYYLEFEGCNSFALIWIAGLLFLLINSLILGQIISHYRPAEAQLKKTD</sequence>
<comment type="function">
    <text evidence="11 13">Catalytic subunit of the glycosylphosphatidylinositol-mannosyltransferase I complex which catalyzes the transfer of the first mannose, via an alpha-1,4 bond from a dolichol-phosphate-mannose (Dol-P-Man) to the glucosaminyl acyl phosphatidylinositol (GlcN-(acyl)PI) intermediate to generate alpha-D-Man-(1-&gt;4)-alpha-D-GlcN-(1-&gt;6)-(1-radyl,2-acyl-sn-glycero-3-phospho)-2-acyl-inositol and participates in the sixth step of the glycosylphosphatidylinositol-anchor biosynthesis.</text>
</comment>
<dbReference type="GO" id="GO:0051751">
    <property type="term" value="F:alpha-1,4-mannosyltransferase activity"/>
    <property type="evidence" value="ECO:0007669"/>
    <property type="project" value="InterPro"/>
</dbReference>
<evidence type="ECO:0000256" key="1">
    <source>
        <dbReference type="ARBA" id="ARBA00004477"/>
    </source>
</evidence>
<dbReference type="Pfam" id="PF05007">
    <property type="entry name" value="Mannosyl_trans"/>
    <property type="match status" value="1"/>
</dbReference>
<dbReference type="GO" id="GO:1990529">
    <property type="term" value="C:glycosylphosphatidylinositol-mannosyltransferase I complex"/>
    <property type="evidence" value="ECO:0007669"/>
    <property type="project" value="TreeGrafter"/>
</dbReference>
<feature type="transmembrane region" description="Helical" evidence="13">
    <location>
        <begin position="89"/>
        <end position="109"/>
    </location>
</feature>
<evidence type="ECO:0000256" key="9">
    <source>
        <dbReference type="ARBA" id="ARBA00022989"/>
    </source>
</evidence>
<keyword evidence="8 13" id="KW-0256">Endoplasmic reticulum</keyword>
<dbReference type="GO" id="GO:0005789">
    <property type="term" value="C:endoplasmic reticulum membrane"/>
    <property type="evidence" value="ECO:0007669"/>
    <property type="project" value="UniProtKB-SubCell"/>
</dbReference>